<protein>
    <recommendedName>
        <fullName evidence="1">Double jelly roll-like domain-containing protein</fullName>
    </recommendedName>
</protein>
<gene>
    <name evidence="2" type="ORF">ILUMI_06322</name>
</gene>
<keyword evidence="3" id="KW-1185">Reference proteome</keyword>
<reference evidence="2" key="1">
    <citation type="submission" date="2019-08" db="EMBL/GenBank/DDBJ databases">
        <title>The genome of the North American firefly Photinus pyralis.</title>
        <authorList>
            <consortium name="Photinus pyralis genome working group"/>
            <person name="Fallon T.R."/>
            <person name="Sander Lower S.E."/>
            <person name="Weng J.-K."/>
        </authorList>
    </citation>
    <scope>NUCLEOTIDE SEQUENCE</scope>
    <source>
        <strain evidence="2">TRF0915ILg1</strain>
        <tissue evidence="2">Whole body</tissue>
    </source>
</reference>
<feature type="domain" description="Double jelly roll-like" evidence="1">
    <location>
        <begin position="73"/>
        <end position="367"/>
    </location>
</feature>
<dbReference type="Proteomes" id="UP000801492">
    <property type="component" value="Unassembled WGS sequence"/>
</dbReference>
<accession>A0A8K0D604</accession>
<proteinExistence type="predicted"/>
<sequence>MNVLNVGEKVFVDNSISNAEFHTHQPYTTQFGNNDEIRIPIPANVSSLPSRSYLYVEGKLLKDDGNPSTTAKFINNGIAYLFSEIRYEVNGVVVDSVTRVGLTSTMKGYLSYNAGESLKLQNAGWFPDSDSTLLDASGNFSACLPLSMLLGVFEDYGKIMLNIKQELVLIRSNTDVNAIISTSAEEKIQVVLQKIYWRVPYIVPSLKADLALSTYVDRDTAIQVAFRSWETHIYPAIPQTNKHTWSIKTSTGLETPRFIILGFQTGRNGDITKDMSKFDSCNIRAVEVYFNSARYLYDTLNVHSTLNHFSSLYEAYADFQRAYYDKTNESLLSPAKFKTIAPVIVIDCSRQEQVAMTDPVVLMLECHSKLMQTLLLIRRLRIYL</sequence>
<dbReference type="InterPro" id="IPR049512">
    <property type="entry name" value="DJR-like_dom"/>
</dbReference>
<name>A0A8K0D604_IGNLU</name>
<evidence type="ECO:0000313" key="3">
    <source>
        <dbReference type="Proteomes" id="UP000801492"/>
    </source>
</evidence>
<dbReference type="EMBL" id="VTPC01002574">
    <property type="protein sequence ID" value="KAF2899874.1"/>
    <property type="molecule type" value="Genomic_DNA"/>
</dbReference>
<organism evidence="2 3">
    <name type="scientific">Ignelater luminosus</name>
    <name type="common">Cucubano</name>
    <name type="synonym">Pyrophorus luminosus</name>
    <dbReference type="NCBI Taxonomy" id="2038154"/>
    <lineage>
        <taxon>Eukaryota</taxon>
        <taxon>Metazoa</taxon>
        <taxon>Ecdysozoa</taxon>
        <taxon>Arthropoda</taxon>
        <taxon>Hexapoda</taxon>
        <taxon>Insecta</taxon>
        <taxon>Pterygota</taxon>
        <taxon>Neoptera</taxon>
        <taxon>Endopterygota</taxon>
        <taxon>Coleoptera</taxon>
        <taxon>Polyphaga</taxon>
        <taxon>Elateriformia</taxon>
        <taxon>Elateroidea</taxon>
        <taxon>Elateridae</taxon>
        <taxon>Agrypninae</taxon>
        <taxon>Pyrophorini</taxon>
        <taxon>Ignelater</taxon>
    </lineage>
</organism>
<comment type="caution">
    <text evidence="2">The sequence shown here is derived from an EMBL/GenBank/DDBJ whole genome shotgun (WGS) entry which is preliminary data.</text>
</comment>
<evidence type="ECO:0000259" key="1">
    <source>
        <dbReference type="Pfam" id="PF21738"/>
    </source>
</evidence>
<dbReference type="OrthoDB" id="7691951at2759"/>
<dbReference type="Pfam" id="PF21738">
    <property type="entry name" value="DJR-like_dom"/>
    <property type="match status" value="1"/>
</dbReference>
<dbReference type="AlphaFoldDB" id="A0A8K0D604"/>
<evidence type="ECO:0000313" key="2">
    <source>
        <dbReference type="EMBL" id="KAF2899874.1"/>
    </source>
</evidence>
<dbReference type="PANTHER" id="PTHR36159">
    <property type="entry name" value="PROTEIN CBG23766"/>
    <property type="match status" value="1"/>
</dbReference>
<dbReference type="PANTHER" id="PTHR36159:SF1">
    <property type="entry name" value="RETROVIRUS-RELATED POL POLYPROTEIN FROM TRANSPOSON 412-LIKE PROTEIN"/>
    <property type="match status" value="1"/>
</dbReference>